<proteinExistence type="predicted"/>
<reference evidence="1 2" key="1">
    <citation type="journal article" date="2014" name="Genome Announc.">
        <title>Draft Genome Sequences of Two Vibrionaceae Species, Vibrio ponticus C121 and Photobacterium aphoticum C119, Isolated as Coral Reef Microbiota.</title>
        <authorList>
            <person name="Al-saari N."/>
            <person name="Meirelles P.M."/>
            <person name="Mino S."/>
            <person name="Suda W."/>
            <person name="Oshima K."/>
            <person name="Hattori M."/>
            <person name="Ohkuma M."/>
            <person name="Thompson F.L."/>
            <person name="Gomez-Gil B."/>
            <person name="Sawabe T."/>
            <person name="Sawabe T."/>
        </authorList>
    </citation>
    <scope>NUCLEOTIDE SEQUENCE [LARGE SCALE GENOMIC DNA]</scope>
    <source>
        <strain evidence="1 2">JCM 19237</strain>
    </source>
</reference>
<name>A0A090R8K0_9GAMM</name>
<evidence type="ECO:0000313" key="1">
    <source>
        <dbReference type="EMBL" id="GAL03932.1"/>
    </source>
</evidence>
<evidence type="ECO:0000313" key="2">
    <source>
        <dbReference type="Proteomes" id="UP000029227"/>
    </source>
</evidence>
<dbReference type="EMBL" id="BBMN01000003">
    <property type="protein sequence ID" value="GAL03932.1"/>
    <property type="molecule type" value="Genomic_DNA"/>
</dbReference>
<accession>A0A090R8K0</accession>
<comment type="caution">
    <text evidence="1">The sequence shown here is derived from an EMBL/GenBank/DDBJ whole genome shotgun (WGS) entry which is preliminary data.</text>
</comment>
<dbReference type="Proteomes" id="UP000029227">
    <property type="component" value="Unassembled WGS sequence"/>
</dbReference>
<organism evidence="1 2">
    <name type="scientific">Photobacterium aphoticum</name>
    <dbReference type="NCBI Taxonomy" id="754436"/>
    <lineage>
        <taxon>Bacteria</taxon>
        <taxon>Pseudomonadati</taxon>
        <taxon>Pseudomonadota</taxon>
        <taxon>Gammaproteobacteria</taxon>
        <taxon>Vibrionales</taxon>
        <taxon>Vibrionaceae</taxon>
        <taxon>Photobacterium</taxon>
    </lineage>
</organism>
<gene>
    <name evidence="1" type="ORF">JCM19237_2083</name>
</gene>
<dbReference type="STRING" id="754436.JCM19237_2083"/>
<sequence length="72" mass="7768">MVSLSKNQSVSLAKTAGSALSTIAIGLGWDPIKKKAGFLAACLADQILLIWMRHAYCLMRKATRLILYGSSN</sequence>
<protein>
    <submittedName>
        <fullName evidence="1">Tellurium resistance protein TerD</fullName>
    </submittedName>
</protein>
<dbReference type="AlphaFoldDB" id="A0A090R8K0"/>